<evidence type="ECO:0000313" key="1">
    <source>
        <dbReference type="EMBL" id="QEC67935.1"/>
    </source>
</evidence>
<keyword evidence="2" id="KW-1185">Reference proteome</keyword>
<protein>
    <submittedName>
        <fullName evidence="1">Uncharacterized protein</fullName>
    </submittedName>
</protein>
<dbReference type="Proteomes" id="UP000321533">
    <property type="component" value="Chromosome"/>
</dbReference>
<dbReference type="OrthoDB" id="645138at2"/>
<accession>A0A5B8V9W9</accession>
<evidence type="ECO:0000313" key="2">
    <source>
        <dbReference type="Proteomes" id="UP000321533"/>
    </source>
</evidence>
<dbReference type="AlphaFoldDB" id="A0A5B8V9W9"/>
<sequence length="253" mass="27271">MARQKGIITIEGTLGNITFFKSQDGYMAREKGGVSAEKIASDPAFERTRENMAEFGRAGKASKLLRTSLRSLIQKASDSRMVGRLLKNMMFVIHEDAVSPRGQRNVIDGEATLLQGFEFNAQGKLGTTLFAPYTVTFTRTSGAMEVAFDAFIASAMVAAPDGTTHFKISLAGSAVDFEASVYDVESAESAYFPWTSTEVAAFNLSVALPAASTHPVFTVLLIEFVQEVNGVKYQLKNGAFNAAAIVKVDAPPF</sequence>
<dbReference type="RefSeq" id="WP_147189742.1">
    <property type="nucleotide sequence ID" value="NZ_CP042435.1"/>
</dbReference>
<reference evidence="1 2" key="1">
    <citation type="journal article" date="2016" name="Int. J. Syst. Evol. Microbiol.">
        <title>Panacibacter ginsenosidivorans gen. nov., sp. nov., with ginsenoside converting activity isolated from soil of a ginseng field.</title>
        <authorList>
            <person name="Siddiqi M.Z."/>
            <person name="Muhammad Shafi S."/>
            <person name="Choi K.D."/>
            <person name="Im W.T."/>
        </authorList>
    </citation>
    <scope>NUCLEOTIDE SEQUENCE [LARGE SCALE GENOMIC DNA]</scope>
    <source>
        <strain evidence="1 2">Gsoil1550</strain>
    </source>
</reference>
<name>A0A5B8V9W9_9BACT</name>
<dbReference type="EMBL" id="CP042435">
    <property type="protein sequence ID" value="QEC67935.1"/>
    <property type="molecule type" value="Genomic_DNA"/>
</dbReference>
<proteinExistence type="predicted"/>
<organism evidence="1 2">
    <name type="scientific">Panacibacter ginsenosidivorans</name>
    <dbReference type="NCBI Taxonomy" id="1813871"/>
    <lineage>
        <taxon>Bacteria</taxon>
        <taxon>Pseudomonadati</taxon>
        <taxon>Bacteroidota</taxon>
        <taxon>Chitinophagia</taxon>
        <taxon>Chitinophagales</taxon>
        <taxon>Chitinophagaceae</taxon>
        <taxon>Panacibacter</taxon>
    </lineage>
</organism>
<gene>
    <name evidence="1" type="ORF">FRZ67_11715</name>
</gene>
<dbReference type="KEGG" id="pgin:FRZ67_11715"/>